<dbReference type="Proteomes" id="UP000001935">
    <property type="component" value="Chromosome"/>
</dbReference>
<feature type="compositionally biased region" description="Acidic residues" evidence="1">
    <location>
        <begin position="148"/>
        <end position="159"/>
    </location>
</feature>
<dbReference type="KEGG" id="ade:Adeh_0446"/>
<protein>
    <submittedName>
        <fullName evidence="2">Uncharacterized protein</fullName>
    </submittedName>
</protein>
<name>Q2IN37_ANADE</name>
<proteinExistence type="predicted"/>
<dbReference type="HOGENOM" id="CLU_1674284_0_0_7"/>
<reference evidence="2" key="1">
    <citation type="submission" date="2006-01" db="EMBL/GenBank/DDBJ databases">
        <title>Complete sequence of Anaeromyxobacter dehalogenans 2CP-C.</title>
        <authorList>
            <consortium name="US DOE Joint Genome Institute"/>
            <person name="Copeland A."/>
            <person name="Lucas S."/>
            <person name="Lapidus A."/>
            <person name="Barry K."/>
            <person name="Detter J.C."/>
            <person name="Glavina T."/>
            <person name="Hammon N."/>
            <person name="Israni S."/>
            <person name="Pitluck S."/>
            <person name="Brettin T."/>
            <person name="Bruce D."/>
            <person name="Han C."/>
            <person name="Tapia R."/>
            <person name="Gilna P."/>
            <person name="Kiss H."/>
            <person name="Schmutz J."/>
            <person name="Larimer F."/>
            <person name="Land M."/>
            <person name="Kyrpides N."/>
            <person name="Anderson I."/>
            <person name="Sanford R.A."/>
            <person name="Ritalahti K.M."/>
            <person name="Thomas H.S."/>
            <person name="Kirby J.R."/>
            <person name="Zhulin I.B."/>
            <person name="Loeffler F.E."/>
            <person name="Richardson P."/>
        </authorList>
    </citation>
    <scope>NUCLEOTIDE SEQUENCE</scope>
    <source>
        <strain evidence="2">2CP-C</strain>
    </source>
</reference>
<feature type="region of interest" description="Disordered" evidence="1">
    <location>
        <begin position="140"/>
        <end position="159"/>
    </location>
</feature>
<evidence type="ECO:0000313" key="2">
    <source>
        <dbReference type="EMBL" id="ABC80222.1"/>
    </source>
</evidence>
<organism evidence="2 3">
    <name type="scientific">Anaeromyxobacter dehalogenans (strain 2CP-C)</name>
    <dbReference type="NCBI Taxonomy" id="290397"/>
    <lineage>
        <taxon>Bacteria</taxon>
        <taxon>Pseudomonadati</taxon>
        <taxon>Myxococcota</taxon>
        <taxon>Myxococcia</taxon>
        <taxon>Myxococcales</taxon>
        <taxon>Cystobacterineae</taxon>
        <taxon>Anaeromyxobacteraceae</taxon>
        <taxon>Anaeromyxobacter</taxon>
    </lineage>
</organism>
<evidence type="ECO:0000256" key="1">
    <source>
        <dbReference type="SAM" id="MobiDB-lite"/>
    </source>
</evidence>
<dbReference type="AlphaFoldDB" id="Q2IN37"/>
<dbReference type="RefSeq" id="WP_011419505.1">
    <property type="nucleotide sequence ID" value="NC_007760.1"/>
</dbReference>
<dbReference type="STRING" id="290397.Adeh_0446"/>
<dbReference type="OrthoDB" id="5524911at2"/>
<gene>
    <name evidence="2" type="ordered locus">Adeh_0446</name>
</gene>
<dbReference type="EMBL" id="CP000251">
    <property type="protein sequence ID" value="ABC80222.1"/>
    <property type="molecule type" value="Genomic_DNA"/>
</dbReference>
<accession>Q2IN37</accession>
<evidence type="ECO:0000313" key="3">
    <source>
        <dbReference type="Proteomes" id="UP000001935"/>
    </source>
</evidence>
<sequence>MPTPAAEIVTRYAAGAATHPSGKPLAPDAAAAWAALGRPDAGRLGAARVRDSARREWLLEAHRELARGRFVVLRPAHGDNEPFRASADGYRPEAYLPITEQEWLLLALLAAGHDGDAGRDDPELAGAVFPLVDRMVRDAQHRQLMGEASDEDDDDEEAP</sequence>